<evidence type="ECO:0000313" key="2">
    <source>
        <dbReference type="Proteomes" id="UP000762676"/>
    </source>
</evidence>
<gene>
    <name evidence="1" type="ORF">ElyMa_005406000</name>
</gene>
<reference evidence="1 2" key="1">
    <citation type="journal article" date="2021" name="Elife">
        <title>Chloroplast acquisition without the gene transfer in kleptoplastic sea slugs, Plakobranchus ocellatus.</title>
        <authorList>
            <person name="Maeda T."/>
            <person name="Takahashi S."/>
            <person name="Yoshida T."/>
            <person name="Shimamura S."/>
            <person name="Takaki Y."/>
            <person name="Nagai Y."/>
            <person name="Toyoda A."/>
            <person name="Suzuki Y."/>
            <person name="Arimoto A."/>
            <person name="Ishii H."/>
            <person name="Satoh N."/>
            <person name="Nishiyama T."/>
            <person name="Hasebe M."/>
            <person name="Maruyama T."/>
            <person name="Minagawa J."/>
            <person name="Obokata J."/>
            <person name="Shigenobu S."/>
        </authorList>
    </citation>
    <scope>NUCLEOTIDE SEQUENCE [LARGE SCALE GENOMIC DNA]</scope>
</reference>
<organism evidence="1 2">
    <name type="scientific">Elysia marginata</name>
    <dbReference type="NCBI Taxonomy" id="1093978"/>
    <lineage>
        <taxon>Eukaryota</taxon>
        <taxon>Metazoa</taxon>
        <taxon>Spiralia</taxon>
        <taxon>Lophotrochozoa</taxon>
        <taxon>Mollusca</taxon>
        <taxon>Gastropoda</taxon>
        <taxon>Heterobranchia</taxon>
        <taxon>Euthyneura</taxon>
        <taxon>Panpulmonata</taxon>
        <taxon>Sacoglossa</taxon>
        <taxon>Placobranchoidea</taxon>
        <taxon>Plakobranchidae</taxon>
        <taxon>Elysia</taxon>
    </lineage>
</organism>
<accession>A0AAV4EI30</accession>
<evidence type="ECO:0008006" key="3">
    <source>
        <dbReference type="Google" id="ProtNLM"/>
    </source>
</evidence>
<evidence type="ECO:0000313" key="1">
    <source>
        <dbReference type="EMBL" id="GFR60385.1"/>
    </source>
</evidence>
<dbReference type="EMBL" id="BMAT01010769">
    <property type="protein sequence ID" value="GFR60385.1"/>
    <property type="molecule type" value="Genomic_DNA"/>
</dbReference>
<sequence length="99" mass="11182">MILMDAKLLFLQTAVKQYADPTVSARRKLYGRVSISLTRGLRISLIGDRSTNVQRHCSDWSAKTVQLYGQFWVVTLCDGQLQAVTSDHCSHVGVDWIQK</sequence>
<comment type="caution">
    <text evidence="1">The sequence shown here is derived from an EMBL/GenBank/DDBJ whole genome shotgun (WGS) entry which is preliminary data.</text>
</comment>
<dbReference type="Proteomes" id="UP000762676">
    <property type="component" value="Unassembled WGS sequence"/>
</dbReference>
<name>A0AAV4EI30_9GAST</name>
<protein>
    <recommendedName>
        <fullName evidence="3">SRCR domain-containing protein</fullName>
    </recommendedName>
</protein>
<dbReference type="AlphaFoldDB" id="A0AAV4EI30"/>
<keyword evidence="2" id="KW-1185">Reference proteome</keyword>
<proteinExistence type="predicted"/>